<evidence type="ECO:0000256" key="5">
    <source>
        <dbReference type="PROSITE-ProRule" id="PRU10141"/>
    </source>
</evidence>
<evidence type="ECO:0000256" key="3">
    <source>
        <dbReference type="ARBA" id="ARBA00022777"/>
    </source>
</evidence>
<keyword evidence="1" id="KW-0808">Transferase</keyword>
<dbReference type="InterPro" id="IPR017441">
    <property type="entry name" value="Protein_kinase_ATP_BS"/>
</dbReference>
<feature type="region of interest" description="Disordered" evidence="6">
    <location>
        <begin position="247"/>
        <end position="359"/>
    </location>
</feature>
<feature type="compositionally biased region" description="Basic and acidic residues" evidence="6">
    <location>
        <begin position="294"/>
        <end position="330"/>
    </location>
</feature>
<dbReference type="Gene3D" id="3.30.200.20">
    <property type="entry name" value="Phosphorylase Kinase, domain 1"/>
    <property type="match status" value="1"/>
</dbReference>
<reference evidence="9" key="1">
    <citation type="submission" date="2017-10" db="EMBL/GenBank/DDBJ databases">
        <title>Rapid genome shrinkage in a self-fertile nematode reveals novel sperm competition proteins.</title>
        <authorList>
            <person name="Yin D."/>
            <person name="Schwarz E.M."/>
            <person name="Thomas C.G."/>
            <person name="Felde R.L."/>
            <person name="Korf I.F."/>
            <person name="Cutter A.D."/>
            <person name="Schartner C.M."/>
            <person name="Ralston E.J."/>
            <person name="Meyer B.J."/>
            <person name="Haag E.S."/>
        </authorList>
    </citation>
    <scope>NUCLEOTIDE SEQUENCE [LARGE SCALE GENOMIC DNA]</scope>
    <source>
        <strain evidence="9">JU1422</strain>
    </source>
</reference>
<dbReference type="InterPro" id="IPR045269">
    <property type="entry name" value="Atg1-like"/>
</dbReference>
<dbReference type="STRING" id="1611254.A0A2G5T4R0"/>
<gene>
    <name evidence="8" type="primary">Cnig_chr_X.g26683</name>
    <name evidence="8" type="ORF">B9Z55_026683</name>
</gene>
<evidence type="ECO:0000313" key="9">
    <source>
        <dbReference type="Proteomes" id="UP000230233"/>
    </source>
</evidence>
<protein>
    <recommendedName>
        <fullName evidence="7">Protein kinase domain-containing protein</fullName>
    </recommendedName>
</protein>
<feature type="binding site" evidence="5">
    <location>
        <position position="47"/>
    </location>
    <ligand>
        <name>ATP</name>
        <dbReference type="ChEBI" id="CHEBI:30616"/>
    </ligand>
</feature>
<dbReference type="EMBL" id="PDUG01000006">
    <property type="protein sequence ID" value="PIC22081.1"/>
    <property type="molecule type" value="Genomic_DNA"/>
</dbReference>
<dbReference type="PANTHER" id="PTHR24348:SF22">
    <property type="entry name" value="NON-SPECIFIC SERINE_THREONINE PROTEIN KINASE"/>
    <property type="match status" value="1"/>
</dbReference>
<organism evidence="8 9">
    <name type="scientific">Caenorhabditis nigoni</name>
    <dbReference type="NCBI Taxonomy" id="1611254"/>
    <lineage>
        <taxon>Eukaryota</taxon>
        <taxon>Metazoa</taxon>
        <taxon>Ecdysozoa</taxon>
        <taxon>Nematoda</taxon>
        <taxon>Chromadorea</taxon>
        <taxon>Rhabditida</taxon>
        <taxon>Rhabditina</taxon>
        <taxon>Rhabditomorpha</taxon>
        <taxon>Rhabditoidea</taxon>
        <taxon>Rhabditidae</taxon>
        <taxon>Peloderinae</taxon>
        <taxon>Caenorhabditis</taxon>
    </lineage>
</organism>
<keyword evidence="2 5" id="KW-0547">Nucleotide-binding</keyword>
<dbReference type="OrthoDB" id="266718at2759"/>
<comment type="caution">
    <text evidence="8">The sequence shown here is derived from an EMBL/GenBank/DDBJ whole genome shotgun (WGS) entry which is preliminary data.</text>
</comment>
<dbReference type="SUPFAM" id="SSF56112">
    <property type="entry name" value="Protein kinase-like (PK-like)"/>
    <property type="match status" value="1"/>
</dbReference>
<sequence>MLCDPIMAAQLNGYAHMKSLGEGSFGAVTAVKRRDDISRKPELFAMKIFLGKNTERFDAEIKVLEELKGDCANIVQLIHGSREKFPYVLVMEYVEKEFDVLKIADFGLSLSIRGNEYIKSHRGTRWTMSPEMVEVDKFVHGRSADVWSTGVMLMYFFIGILPFKEATSECEFYKSWIAGESSKKLPWHKVPKEPMELIRKILVVDVKKRATLNDIAEDKWLVGEKGQVKQLKKPRILKIKAEKKKDPIQKVEKATKESAKVPKATTKNQKKNEPKKKKQENEFKEDSTDLENEPVQKAEKVVKKSEKVLKLANQKPEKIPKRQAEKRKQEQAVTEVAEILDNTPGPAKRQRIPKKQWAE</sequence>
<dbReference type="GO" id="GO:0005776">
    <property type="term" value="C:autophagosome"/>
    <property type="evidence" value="ECO:0007669"/>
    <property type="project" value="TreeGrafter"/>
</dbReference>
<dbReference type="PANTHER" id="PTHR24348">
    <property type="entry name" value="SERINE/THREONINE-PROTEIN KINASE UNC-51-RELATED"/>
    <property type="match status" value="1"/>
</dbReference>
<dbReference type="Gene3D" id="1.10.510.10">
    <property type="entry name" value="Transferase(Phosphotransferase) domain 1"/>
    <property type="match status" value="1"/>
</dbReference>
<proteinExistence type="predicted"/>
<evidence type="ECO:0000259" key="7">
    <source>
        <dbReference type="PROSITE" id="PS50011"/>
    </source>
</evidence>
<evidence type="ECO:0000256" key="6">
    <source>
        <dbReference type="SAM" id="MobiDB-lite"/>
    </source>
</evidence>
<feature type="domain" description="Protein kinase" evidence="7">
    <location>
        <begin position="1"/>
        <end position="221"/>
    </location>
</feature>
<feature type="compositionally biased region" description="Basic residues" evidence="6">
    <location>
        <begin position="348"/>
        <end position="359"/>
    </location>
</feature>
<evidence type="ECO:0000313" key="8">
    <source>
        <dbReference type="EMBL" id="PIC22081.1"/>
    </source>
</evidence>
<keyword evidence="9" id="KW-1185">Reference proteome</keyword>
<dbReference type="AlphaFoldDB" id="A0A2G5T4R0"/>
<keyword evidence="3" id="KW-0418">Kinase</keyword>
<accession>A0A2G5T4R0</accession>
<evidence type="ECO:0000256" key="2">
    <source>
        <dbReference type="ARBA" id="ARBA00022741"/>
    </source>
</evidence>
<evidence type="ECO:0000256" key="4">
    <source>
        <dbReference type="ARBA" id="ARBA00022840"/>
    </source>
</evidence>
<evidence type="ECO:0000256" key="1">
    <source>
        <dbReference type="ARBA" id="ARBA00022679"/>
    </source>
</evidence>
<keyword evidence="4 5" id="KW-0067">ATP-binding</keyword>
<dbReference type="InterPro" id="IPR011009">
    <property type="entry name" value="Kinase-like_dom_sf"/>
</dbReference>
<feature type="compositionally biased region" description="Basic and acidic residues" evidence="6">
    <location>
        <begin position="247"/>
        <end position="260"/>
    </location>
</feature>
<dbReference type="PROSITE" id="PS00107">
    <property type="entry name" value="PROTEIN_KINASE_ATP"/>
    <property type="match status" value="1"/>
</dbReference>
<dbReference type="Pfam" id="PF00069">
    <property type="entry name" value="Pkinase"/>
    <property type="match status" value="2"/>
</dbReference>
<dbReference type="Proteomes" id="UP000230233">
    <property type="component" value="Chromosome X"/>
</dbReference>
<dbReference type="GO" id="GO:0000407">
    <property type="term" value="C:phagophore assembly site"/>
    <property type="evidence" value="ECO:0007669"/>
    <property type="project" value="TreeGrafter"/>
</dbReference>
<dbReference type="GO" id="GO:0000045">
    <property type="term" value="P:autophagosome assembly"/>
    <property type="evidence" value="ECO:0007669"/>
    <property type="project" value="TreeGrafter"/>
</dbReference>
<dbReference type="PROSITE" id="PS50011">
    <property type="entry name" value="PROTEIN_KINASE_DOM"/>
    <property type="match status" value="1"/>
</dbReference>
<dbReference type="GO" id="GO:0004674">
    <property type="term" value="F:protein serine/threonine kinase activity"/>
    <property type="evidence" value="ECO:0007669"/>
    <property type="project" value="InterPro"/>
</dbReference>
<name>A0A2G5T4R0_9PELO</name>
<dbReference type="GO" id="GO:0016020">
    <property type="term" value="C:membrane"/>
    <property type="evidence" value="ECO:0007669"/>
    <property type="project" value="TreeGrafter"/>
</dbReference>
<dbReference type="GO" id="GO:0010506">
    <property type="term" value="P:regulation of autophagy"/>
    <property type="evidence" value="ECO:0007669"/>
    <property type="project" value="InterPro"/>
</dbReference>
<dbReference type="GO" id="GO:0005829">
    <property type="term" value="C:cytosol"/>
    <property type="evidence" value="ECO:0007669"/>
    <property type="project" value="TreeGrafter"/>
</dbReference>
<dbReference type="GO" id="GO:0005524">
    <property type="term" value="F:ATP binding"/>
    <property type="evidence" value="ECO:0007669"/>
    <property type="project" value="UniProtKB-UniRule"/>
</dbReference>
<dbReference type="InterPro" id="IPR000719">
    <property type="entry name" value="Prot_kinase_dom"/>
</dbReference>